<protein>
    <submittedName>
        <fullName evidence="1">18431_t:CDS:1</fullName>
    </submittedName>
</protein>
<organism evidence="1 2">
    <name type="scientific">Acaulospora morrowiae</name>
    <dbReference type="NCBI Taxonomy" id="94023"/>
    <lineage>
        <taxon>Eukaryota</taxon>
        <taxon>Fungi</taxon>
        <taxon>Fungi incertae sedis</taxon>
        <taxon>Mucoromycota</taxon>
        <taxon>Glomeromycotina</taxon>
        <taxon>Glomeromycetes</taxon>
        <taxon>Diversisporales</taxon>
        <taxon>Acaulosporaceae</taxon>
        <taxon>Acaulospora</taxon>
    </lineage>
</organism>
<proteinExistence type="predicted"/>
<evidence type="ECO:0000313" key="1">
    <source>
        <dbReference type="EMBL" id="CAG8503633.1"/>
    </source>
</evidence>
<sequence length="398" mass="45592">YSTEMSELGFEEYVISINDEGSARDHRISINDEGSARDHRISINSEGSEGSAQDRILKDYVHSKKIITSLVYSPNMRYIATSSNKYDNMENSSEEYDQSVCVWDFVERERGANSFNLNRLTSRWKLKRVSDCKHILLSIDRNIPYDLEIIDITTGSKKTLNTQGLKGRTCEATFLKDGKLVVVKGDPAYRESLLVLLDKPLPPSIRDFDVNNYDMRICILLNGKKSLLAISGKVLKEILETIENTLERYGSSEFIAQDFAENTDQLYFAENTDKISIAENTDKLSIAENTDQLYPWSVESSERNFLLSVIHNKKTGTEIKTETIISVDELTKYVRKVRNETYDEEEEDSSMPYLSNAIIKLTRCEKNVDKKINELDKNIKKLDKKFDEIIEFIKSGGK</sequence>
<reference evidence="1" key="1">
    <citation type="submission" date="2021-06" db="EMBL/GenBank/DDBJ databases">
        <authorList>
            <person name="Kallberg Y."/>
            <person name="Tangrot J."/>
            <person name="Rosling A."/>
        </authorList>
    </citation>
    <scope>NUCLEOTIDE SEQUENCE</scope>
    <source>
        <strain evidence="1">CL551</strain>
    </source>
</reference>
<comment type="caution">
    <text evidence="1">The sequence shown here is derived from an EMBL/GenBank/DDBJ whole genome shotgun (WGS) entry which is preliminary data.</text>
</comment>
<keyword evidence="2" id="KW-1185">Reference proteome</keyword>
<name>A0A9N9F2A6_9GLOM</name>
<dbReference type="AlphaFoldDB" id="A0A9N9F2A6"/>
<dbReference type="EMBL" id="CAJVPV010001645">
    <property type="protein sequence ID" value="CAG8503633.1"/>
    <property type="molecule type" value="Genomic_DNA"/>
</dbReference>
<evidence type="ECO:0000313" key="2">
    <source>
        <dbReference type="Proteomes" id="UP000789342"/>
    </source>
</evidence>
<dbReference type="Proteomes" id="UP000789342">
    <property type="component" value="Unassembled WGS sequence"/>
</dbReference>
<gene>
    <name evidence="1" type="ORF">AMORRO_LOCUS3375</name>
</gene>
<accession>A0A9N9F2A6</accession>
<feature type="non-terminal residue" evidence="1">
    <location>
        <position position="398"/>
    </location>
</feature>
<dbReference type="SUPFAM" id="SSF82171">
    <property type="entry name" value="DPP6 N-terminal domain-like"/>
    <property type="match status" value="1"/>
</dbReference>